<name>A0A1L7WJ71_9HELO</name>
<protein>
    <recommendedName>
        <fullName evidence="5">Chitin-binding type-1 domain-containing protein</fullName>
    </recommendedName>
</protein>
<keyword evidence="2" id="KW-1015">Disulfide bond</keyword>
<feature type="region of interest" description="Disordered" evidence="3">
    <location>
        <begin position="151"/>
        <end position="170"/>
    </location>
</feature>
<evidence type="ECO:0000313" key="7">
    <source>
        <dbReference type="Proteomes" id="UP000184330"/>
    </source>
</evidence>
<feature type="disulfide bond" evidence="2">
    <location>
        <begin position="58"/>
        <end position="62"/>
    </location>
</feature>
<dbReference type="PROSITE" id="PS50941">
    <property type="entry name" value="CHIT_BIND_I_2"/>
    <property type="match status" value="1"/>
</dbReference>
<keyword evidence="4" id="KW-0812">Transmembrane</keyword>
<gene>
    <name evidence="6" type="ORF">PAC_02691</name>
</gene>
<feature type="transmembrane region" description="Helical" evidence="4">
    <location>
        <begin position="118"/>
        <end position="142"/>
    </location>
</feature>
<evidence type="ECO:0000256" key="3">
    <source>
        <dbReference type="SAM" id="MobiDB-lite"/>
    </source>
</evidence>
<dbReference type="InterPro" id="IPR001002">
    <property type="entry name" value="Chitin-bd_1"/>
</dbReference>
<feature type="disulfide bond" evidence="2">
    <location>
        <begin position="38"/>
        <end position="52"/>
    </location>
</feature>
<feature type="region of interest" description="Disordered" evidence="3">
    <location>
        <begin position="84"/>
        <end position="108"/>
    </location>
</feature>
<keyword evidence="4" id="KW-0472">Membrane</keyword>
<keyword evidence="1 2" id="KW-0147">Chitin-binding</keyword>
<evidence type="ECO:0000256" key="4">
    <source>
        <dbReference type="SAM" id="Phobius"/>
    </source>
</evidence>
<sequence length="191" mass="19684">MTTTATSATPSGTPGADGVCGYQHGMAPCLPMANGRTCCSINGYCGSNETYCFRSNGCQYGCVDPASFYSTLTTVFTLSVNGTAQTTTKTSPTSSSSSNASSTANAGNNSGLSGKAKIGAIAGGAVGGVAVITFLAFLILCLRRRRRNTPAAVTTTQNETPDSTPPQMQEPANVYQGLISRSNHRNVENEK</sequence>
<evidence type="ECO:0000256" key="2">
    <source>
        <dbReference type="PROSITE-ProRule" id="PRU00261"/>
    </source>
</evidence>
<dbReference type="SUPFAM" id="SSF57016">
    <property type="entry name" value="Plant lectins/antimicrobial peptides"/>
    <property type="match status" value="1"/>
</dbReference>
<organism evidence="6 7">
    <name type="scientific">Phialocephala subalpina</name>
    <dbReference type="NCBI Taxonomy" id="576137"/>
    <lineage>
        <taxon>Eukaryota</taxon>
        <taxon>Fungi</taxon>
        <taxon>Dikarya</taxon>
        <taxon>Ascomycota</taxon>
        <taxon>Pezizomycotina</taxon>
        <taxon>Leotiomycetes</taxon>
        <taxon>Helotiales</taxon>
        <taxon>Mollisiaceae</taxon>
        <taxon>Phialocephala</taxon>
        <taxon>Phialocephala fortinii species complex</taxon>
    </lineage>
</organism>
<dbReference type="SMART" id="SM00270">
    <property type="entry name" value="ChtBD1"/>
    <property type="match status" value="1"/>
</dbReference>
<dbReference type="Proteomes" id="UP000184330">
    <property type="component" value="Unassembled WGS sequence"/>
</dbReference>
<dbReference type="OrthoDB" id="1193027at2759"/>
<dbReference type="InterPro" id="IPR036861">
    <property type="entry name" value="Endochitinase-like_sf"/>
</dbReference>
<evidence type="ECO:0000259" key="5">
    <source>
        <dbReference type="PROSITE" id="PS50941"/>
    </source>
</evidence>
<reference evidence="6 7" key="1">
    <citation type="submission" date="2016-03" db="EMBL/GenBank/DDBJ databases">
        <authorList>
            <person name="Ploux O."/>
        </authorList>
    </citation>
    <scope>NUCLEOTIDE SEQUENCE [LARGE SCALE GENOMIC DNA]</scope>
    <source>
        <strain evidence="6 7">UAMH 11012</strain>
    </source>
</reference>
<keyword evidence="7" id="KW-1185">Reference proteome</keyword>
<feature type="compositionally biased region" description="Polar residues" evidence="3">
    <location>
        <begin position="151"/>
        <end position="167"/>
    </location>
</feature>
<dbReference type="Gene3D" id="3.30.60.10">
    <property type="entry name" value="Endochitinase-like"/>
    <property type="match status" value="1"/>
</dbReference>
<accession>A0A1L7WJ71</accession>
<evidence type="ECO:0000313" key="6">
    <source>
        <dbReference type="EMBL" id="CZR52814.1"/>
    </source>
</evidence>
<dbReference type="AlphaFoldDB" id="A0A1L7WJ71"/>
<dbReference type="EMBL" id="FJOG01000003">
    <property type="protein sequence ID" value="CZR52814.1"/>
    <property type="molecule type" value="Genomic_DNA"/>
</dbReference>
<dbReference type="CDD" id="cd00035">
    <property type="entry name" value="ChtBD1"/>
    <property type="match status" value="1"/>
</dbReference>
<keyword evidence="4" id="KW-1133">Transmembrane helix</keyword>
<feature type="domain" description="Chitin-binding type-1" evidence="5">
    <location>
        <begin position="17"/>
        <end position="64"/>
    </location>
</feature>
<proteinExistence type="predicted"/>
<comment type="caution">
    <text evidence="2">Lacks conserved residue(s) required for the propagation of feature annotation.</text>
</comment>
<evidence type="ECO:0000256" key="1">
    <source>
        <dbReference type="ARBA" id="ARBA00022669"/>
    </source>
</evidence>
<dbReference type="GO" id="GO:0008061">
    <property type="term" value="F:chitin binding"/>
    <property type="evidence" value="ECO:0007669"/>
    <property type="project" value="UniProtKB-UniRule"/>
</dbReference>